<gene>
    <name evidence="4" type="ORF">SAMN07250955_11545</name>
</gene>
<feature type="domain" description="ParB-like N-terminal" evidence="3">
    <location>
        <begin position="77"/>
        <end position="170"/>
    </location>
</feature>
<dbReference type="InterPro" id="IPR050336">
    <property type="entry name" value="Chromosome_partition/occlusion"/>
</dbReference>
<dbReference type="SUPFAM" id="SSF110849">
    <property type="entry name" value="ParB/Sulfiredoxin"/>
    <property type="match status" value="1"/>
</dbReference>
<dbReference type="InterPro" id="IPR003115">
    <property type="entry name" value="ParB_N"/>
</dbReference>
<evidence type="ECO:0000256" key="2">
    <source>
        <dbReference type="SAM" id="MobiDB-lite"/>
    </source>
</evidence>
<dbReference type="CDD" id="cd00093">
    <property type="entry name" value="HTH_XRE"/>
    <property type="match status" value="1"/>
</dbReference>
<protein>
    <submittedName>
        <fullName evidence="4">Plasmid partitioning protein RepB</fullName>
    </submittedName>
</protein>
<feature type="region of interest" description="Disordered" evidence="2">
    <location>
        <begin position="1"/>
        <end position="31"/>
    </location>
</feature>
<dbReference type="SUPFAM" id="SSF109709">
    <property type="entry name" value="KorB DNA-binding domain-like"/>
    <property type="match status" value="1"/>
</dbReference>
<proteinExistence type="inferred from homology"/>
<dbReference type="InterPro" id="IPR001387">
    <property type="entry name" value="Cro/C1-type_HTH"/>
</dbReference>
<evidence type="ECO:0000313" key="5">
    <source>
        <dbReference type="Proteomes" id="UP000197065"/>
    </source>
</evidence>
<comment type="similarity">
    <text evidence="1">Belongs to the ParB family.</text>
</comment>
<dbReference type="Gene3D" id="3.90.1530.30">
    <property type="match status" value="1"/>
</dbReference>
<dbReference type="AlphaFoldDB" id="A0A212RV69"/>
<evidence type="ECO:0000313" key="4">
    <source>
        <dbReference type="EMBL" id="SNB76612.1"/>
    </source>
</evidence>
<dbReference type="Proteomes" id="UP000197065">
    <property type="component" value="Unassembled WGS sequence"/>
</dbReference>
<evidence type="ECO:0000256" key="1">
    <source>
        <dbReference type="ARBA" id="ARBA00006295"/>
    </source>
</evidence>
<dbReference type="PANTHER" id="PTHR33375:SF1">
    <property type="entry name" value="CHROMOSOME-PARTITIONING PROTEIN PARB-RELATED"/>
    <property type="match status" value="1"/>
</dbReference>
<accession>A0A212RV69</accession>
<dbReference type="NCBIfam" id="TIGR00180">
    <property type="entry name" value="parB_part"/>
    <property type="match status" value="1"/>
</dbReference>
<dbReference type="Pfam" id="PF02195">
    <property type="entry name" value="ParB_N"/>
    <property type="match status" value="1"/>
</dbReference>
<dbReference type="GO" id="GO:0007059">
    <property type="term" value="P:chromosome segregation"/>
    <property type="evidence" value="ECO:0007669"/>
    <property type="project" value="TreeGrafter"/>
</dbReference>
<dbReference type="Gene3D" id="1.10.10.2830">
    <property type="match status" value="1"/>
</dbReference>
<name>A0A212RV69_9PROT</name>
<dbReference type="InterPro" id="IPR004437">
    <property type="entry name" value="ParB/RepB/Spo0J"/>
</dbReference>
<keyword evidence="5" id="KW-1185">Reference proteome</keyword>
<dbReference type="SMART" id="SM00470">
    <property type="entry name" value="ParB"/>
    <property type="match status" value="1"/>
</dbReference>
<sequence>MTKPKRPKDLRAGLASIYGGTPRAPSEDPAPRREVGVIASGGAPGVFLREQRQNLVEENATLRSELSQLRQDGGADLLLDPAVIGDRFPSDRTRHAFADEAFVALRESIRLNGQDQPILVRPHPSESGRYEIAYGRRRREACRQLGLQIKARVKVLDDAELLRVMVRENQEREQLSLYERGAFVRQLAMAEKLSVRALAETLGISAGYVSRLMRLPLFSPALEELIGDPRGFSMRLLEELAQVLGGPAAEERVLSAWGSVRPASSPDGRARQVLALLRPAAEDDDRRTRKVLVRRGGKPLAWRRERADGGVSIDFAASLAPAEIDGVVAALHKALGV</sequence>
<dbReference type="InterPro" id="IPR036086">
    <property type="entry name" value="ParB/Sulfiredoxin_sf"/>
</dbReference>
<organism evidence="4 5">
    <name type="scientific">Arboricoccus pini</name>
    <dbReference type="NCBI Taxonomy" id="1963835"/>
    <lineage>
        <taxon>Bacteria</taxon>
        <taxon>Pseudomonadati</taxon>
        <taxon>Pseudomonadota</taxon>
        <taxon>Alphaproteobacteria</taxon>
        <taxon>Geminicoccales</taxon>
        <taxon>Geminicoccaceae</taxon>
        <taxon>Arboricoccus</taxon>
    </lineage>
</organism>
<dbReference type="GO" id="GO:0005694">
    <property type="term" value="C:chromosome"/>
    <property type="evidence" value="ECO:0007669"/>
    <property type="project" value="TreeGrafter"/>
</dbReference>
<dbReference type="RefSeq" id="WP_088562631.1">
    <property type="nucleotide sequence ID" value="NZ_FYEH01000015.1"/>
</dbReference>
<dbReference type="InterPro" id="IPR037972">
    <property type="entry name" value="RepB_N"/>
</dbReference>
<dbReference type="CDD" id="cd16405">
    <property type="entry name" value="RepB_like_N"/>
    <property type="match status" value="1"/>
</dbReference>
<reference evidence="4 5" key="1">
    <citation type="submission" date="2017-06" db="EMBL/GenBank/DDBJ databases">
        <authorList>
            <person name="Kim H.J."/>
            <person name="Triplett B.A."/>
        </authorList>
    </citation>
    <scope>NUCLEOTIDE SEQUENCE [LARGE SCALE GENOMIC DNA]</scope>
    <source>
        <strain evidence="4 5">B29T1</strain>
    </source>
</reference>
<evidence type="ECO:0000259" key="3">
    <source>
        <dbReference type="SMART" id="SM00470"/>
    </source>
</evidence>
<dbReference type="EMBL" id="FYEH01000015">
    <property type="protein sequence ID" value="SNB76612.1"/>
    <property type="molecule type" value="Genomic_DNA"/>
</dbReference>
<dbReference type="GO" id="GO:0003677">
    <property type="term" value="F:DNA binding"/>
    <property type="evidence" value="ECO:0007669"/>
    <property type="project" value="InterPro"/>
</dbReference>
<dbReference type="OrthoDB" id="7908920at2"/>
<dbReference type="PANTHER" id="PTHR33375">
    <property type="entry name" value="CHROMOSOME-PARTITIONING PROTEIN PARB-RELATED"/>
    <property type="match status" value="1"/>
</dbReference>